<dbReference type="AlphaFoldDB" id="A0A9N9JPI3"/>
<protein>
    <submittedName>
        <fullName evidence="1">26936_t:CDS:1</fullName>
    </submittedName>
</protein>
<dbReference type="EMBL" id="CAJVPY010025631">
    <property type="protein sequence ID" value="CAG8788532.1"/>
    <property type="molecule type" value="Genomic_DNA"/>
</dbReference>
<reference evidence="1" key="1">
    <citation type="submission" date="2021-06" db="EMBL/GenBank/DDBJ databases">
        <authorList>
            <person name="Kallberg Y."/>
            <person name="Tangrot J."/>
            <person name="Rosling A."/>
        </authorList>
    </citation>
    <scope>NUCLEOTIDE SEQUENCE</scope>
    <source>
        <strain evidence="1">MA453B</strain>
    </source>
</reference>
<gene>
    <name evidence="1" type="ORF">DERYTH_LOCUS20925</name>
</gene>
<accession>A0A9N9JPI3</accession>
<feature type="non-terminal residue" evidence="1">
    <location>
        <position position="54"/>
    </location>
</feature>
<sequence length="54" mass="6024">SSRVSLPRLLSLSWDIESSETRGSGFFPLGHEPTSYVSSSFSFSPQKAIWWNSS</sequence>
<name>A0A9N9JPI3_9GLOM</name>
<evidence type="ECO:0000313" key="1">
    <source>
        <dbReference type="EMBL" id="CAG8788532.1"/>
    </source>
</evidence>
<dbReference type="Proteomes" id="UP000789405">
    <property type="component" value="Unassembled WGS sequence"/>
</dbReference>
<organism evidence="1 2">
    <name type="scientific">Dentiscutata erythropus</name>
    <dbReference type="NCBI Taxonomy" id="1348616"/>
    <lineage>
        <taxon>Eukaryota</taxon>
        <taxon>Fungi</taxon>
        <taxon>Fungi incertae sedis</taxon>
        <taxon>Mucoromycota</taxon>
        <taxon>Glomeromycotina</taxon>
        <taxon>Glomeromycetes</taxon>
        <taxon>Diversisporales</taxon>
        <taxon>Gigasporaceae</taxon>
        <taxon>Dentiscutata</taxon>
    </lineage>
</organism>
<evidence type="ECO:0000313" key="2">
    <source>
        <dbReference type="Proteomes" id="UP000789405"/>
    </source>
</evidence>
<comment type="caution">
    <text evidence="1">The sequence shown here is derived from an EMBL/GenBank/DDBJ whole genome shotgun (WGS) entry which is preliminary data.</text>
</comment>
<proteinExistence type="predicted"/>
<keyword evidence="2" id="KW-1185">Reference proteome</keyword>